<dbReference type="AlphaFoldDB" id="A0A1H8B171"/>
<name>A0A1H8B171_9BACI</name>
<organism evidence="1 2">
    <name type="scientific">Mesobacillus persicus</name>
    <dbReference type="NCBI Taxonomy" id="930146"/>
    <lineage>
        <taxon>Bacteria</taxon>
        <taxon>Bacillati</taxon>
        <taxon>Bacillota</taxon>
        <taxon>Bacilli</taxon>
        <taxon>Bacillales</taxon>
        <taxon>Bacillaceae</taxon>
        <taxon>Mesobacillus</taxon>
    </lineage>
</organism>
<dbReference type="Proteomes" id="UP000198553">
    <property type="component" value="Unassembled WGS sequence"/>
</dbReference>
<dbReference type="EMBL" id="FOBW01000005">
    <property type="protein sequence ID" value="SEM76655.1"/>
    <property type="molecule type" value="Genomic_DNA"/>
</dbReference>
<dbReference type="Pfam" id="PF13711">
    <property type="entry name" value="DUF4160"/>
    <property type="match status" value="1"/>
</dbReference>
<keyword evidence="2" id="KW-1185">Reference proteome</keyword>
<dbReference type="STRING" id="930146.SAMN05192533_105237"/>
<evidence type="ECO:0000313" key="2">
    <source>
        <dbReference type="Proteomes" id="UP000198553"/>
    </source>
</evidence>
<evidence type="ECO:0000313" key="1">
    <source>
        <dbReference type="EMBL" id="SEM76655.1"/>
    </source>
</evidence>
<evidence type="ECO:0008006" key="3">
    <source>
        <dbReference type="Google" id="ProtNLM"/>
    </source>
</evidence>
<proteinExistence type="predicted"/>
<accession>A0A1H8B171</accession>
<sequence length="87" mass="10349">MPSISKFGGMTIYIYFDDHEPPHFHVRGNDKTRLNIITGEYLKGDKLLPRNKERDIHIWLEKNRNDIMKPWEDCRRGVVPQSIPPLY</sequence>
<dbReference type="InterPro" id="IPR025427">
    <property type="entry name" value="DUF4160"/>
</dbReference>
<gene>
    <name evidence="1" type="ORF">SAMN05192533_105237</name>
</gene>
<reference evidence="2" key="1">
    <citation type="submission" date="2016-10" db="EMBL/GenBank/DDBJ databases">
        <authorList>
            <person name="Varghese N."/>
            <person name="Submissions S."/>
        </authorList>
    </citation>
    <scope>NUCLEOTIDE SEQUENCE [LARGE SCALE GENOMIC DNA]</scope>
    <source>
        <strain evidence="2">B48,IBRC-M 10115,DSM 25386,CECT 8001</strain>
    </source>
</reference>
<protein>
    <recommendedName>
        <fullName evidence="3">DUF4160 domain-containing protein</fullName>
    </recommendedName>
</protein>